<dbReference type="InterPro" id="IPR001507">
    <property type="entry name" value="ZP_dom"/>
</dbReference>
<comment type="caution">
    <text evidence="6">The sequence shown here is derived from an EMBL/GenBank/DDBJ whole genome shotgun (WGS) entry which is preliminary data.</text>
</comment>
<proteinExistence type="predicted"/>
<gene>
    <name evidence="6" type="primary">OIT3_1</name>
    <name evidence="6" type="ORF">OS493_002971</name>
</gene>
<keyword evidence="2" id="KW-1015">Disulfide bond</keyword>
<dbReference type="InterPro" id="IPR042235">
    <property type="entry name" value="ZP-C_dom"/>
</dbReference>
<keyword evidence="1 4" id="KW-0732">Signal</keyword>
<dbReference type="EMBL" id="MU827778">
    <property type="protein sequence ID" value="KAJ7340239.1"/>
    <property type="molecule type" value="Genomic_DNA"/>
</dbReference>
<evidence type="ECO:0000256" key="2">
    <source>
        <dbReference type="ARBA" id="ARBA00023157"/>
    </source>
</evidence>
<dbReference type="InterPro" id="IPR055356">
    <property type="entry name" value="ZP-N"/>
</dbReference>
<organism evidence="6 7">
    <name type="scientific">Desmophyllum pertusum</name>
    <dbReference type="NCBI Taxonomy" id="174260"/>
    <lineage>
        <taxon>Eukaryota</taxon>
        <taxon>Metazoa</taxon>
        <taxon>Cnidaria</taxon>
        <taxon>Anthozoa</taxon>
        <taxon>Hexacorallia</taxon>
        <taxon>Scleractinia</taxon>
        <taxon>Caryophylliina</taxon>
        <taxon>Caryophylliidae</taxon>
        <taxon>Desmophyllum</taxon>
    </lineage>
</organism>
<dbReference type="Gene3D" id="2.60.40.3210">
    <property type="entry name" value="Zona pellucida, ZP-N domain"/>
    <property type="match status" value="1"/>
</dbReference>
<evidence type="ECO:0000313" key="7">
    <source>
        <dbReference type="Proteomes" id="UP001163046"/>
    </source>
</evidence>
<evidence type="ECO:0000313" key="6">
    <source>
        <dbReference type="EMBL" id="KAJ7340239.1"/>
    </source>
</evidence>
<dbReference type="Pfam" id="PF23344">
    <property type="entry name" value="ZP-N"/>
    <property type="match status" value="1"/>
</dbReference>
<name>A0A9X0CGZ1_9CNID</name>
<dbReference type="Gene3D" id="2.60.40.4100">
    <property type="entry name" value="Zona pellucida, ZP-C domain"/>
    <property type="match status" value="1"/>
</dbReference>
<evidence type="ECO:0000256" key="4">
    <source>
        <dbReference type="SAM" id="SignalP"/>
    </source>
</evidence>
<keyword evidence="7" id="KW-1185">Reference proteome</keyword>
<evidence type="ECO:0000259" key="5">
    <source>
        <dbReference type="PROSITE" id="PS51034"/>
    </source>
</evidence>
<feature type="region of interest" description="Disordered" evidence="3">
    <location>
        <begin position="20"/>
        <end position="75"/>
    </location>
</feature>
<accession>A0A9X0CGZ1</accession>
<dbReference type="OrthoDB" id="8545596at2759"/>
<dbReference type="PANTHER" id="PTHR14002:SF43">
    <property type="entry name" value="DELTA-LIKE PROTEIN"/>
    <property type="match status" value="1"/>
</dbReference>
<feature type="chain" id="PRO_5040731909" evidence="4">
    <location>
        <begin position="23"/>
        <end position="363"/>
    </location>
</feature>
<dbReference type="PANTHER" id="PTHR14002">
    <property type="entry name" value="ENDOGLIN/TGF-BETA RECEPTOR TYPE III"/>
    <property type="match status" value="1"/>
</dbReference>
<feature type="signal peptide" evidence="4">
    <location>
        <begin position="1"/>
        <end position="22"/>
    </location>
</feature>
<sequence>MKSVFLLLSCLGLAATSTKLEGGTSDPTKKDNSKSVIINGETFRPGPKVVEDPRNTGPAYRTTDDMKEPAQDPARYGWTKHPFSWCTVQGRILISKNRSHPINSYQCKLSCEARNGCRAVEFWENYIFACFVCTNISKITPYTNKNDRAYPAHVWVQNEASTISTRKSTTPSLPPPNAEVNVTCGKNEMYISIPKKLLPGLDREHLRLTDLNCGATQTPTHFILRTNLTNCRTKIKHTKDFISYMNKVEEIPVAPNQIITRVREVEIPFSCYYSNTGVVSAVGLQVKSKKIIFSKRGHGEFVLEMKIFPDNSFLGQYKEKDFPVDVPLRKELFIEVSVDTEDGRVAIWLTSVLLLLTIPTKLD</sequence>
<reference evidence="6" key="1">
    <citation type="submission" date="2023-01" db="EMBL/GenBank/DDBJ databases">
        <title>Genome assembly of the deep-sea coral Lophelia pertusa.</title>
        <authorList>
            <person name="Herrera S."/>
            <person name="Cordes E."/>
        </authorList>
    </citation>
    <scope>NUCLEOTIDE SEQUENCE</scope>
    <source>
        <strain evidence="6">USNM1676648</strain>
        <tissue evidence="6">Polyp</tissue>
    </source>
</reference>
<protein>
    <submittedName>
        <fullName evidence="6">Oncoprotein-induced transcript 3 protein</fullName>
    </submittedName>
</protein>
<dbReference type="PROSITE" id="PS51034">
    <property type="entry name" value="ZP_2"/>
    <property type="match status" value="1"/>
</dbReference>
<feature type="domain" description="ZP" evidence="5">
    <location>
        <begin position="183"/>
        <end position="363"/>
    </location>
</feature>
<dbReference type="AlphaFoldDB" id="A0A9X0CGZ1"/>
<evidence type="ECO:0000256" key="3">
    <source>
        <dbReference type="SAM" id="MobiDB-lite"/>
    </source>
</evidence>
<dbReference type="Proteomes" id="UP001163046">
    <property type="component" value="Unassembled WGS sequence"/>
</dbReference>
<evidence type="ECO:0000256" key="1">
    <source>
        <dbReference type="ARBA" id="ARBA00022729"/>
    </source>
</evidence>